<reference evidence="1 2" key="1">
    <citation type="submission" date="2015-04" db="EMBL/GenBank/DDBJ databases">
        <title>Taxonomic description and genome sequence of Bacillus campisalis sp. nov., a novel member of the genus Bacillus isolated from solar saltern.</title>
        <authorList>
            <person name="Mathan Kumar R."/>
            <person name="Kaur G."/>
            <person name="Kumar A."/>
            <person name="Singh N.K."/>
            <person name="Kaur N."/>
            <person name="Kumar N."/>
            <person name="Mayilraj S."/>
        </authorList>
    </citation>
    <scope>NUCLEOTIDE SEQUENCE [LARGE SCALE GENOMIC DNA]</scope>
    <source>
        <strain evidence="1 2">SA2-6</strain>
    </source>
</reference>
<dbReference type="InterPro" id="IPR019667">
    <property type="entry name" value="Uncharacterised_YbaK"/>
</dbReference>
<protein>
    <recommendedName>
        <fullName evidence="3">KINB signaling pathway activation protein</fullName>
    </recommendedName>
</protein>
<keyword evidence="2" id="KW-1185">Reference proteome</keyword>
<dbReference type="OrthoDB" id="2915109at2"/>
<dbReference type="AlphaFoldDB" id="A0A0M2SWU7"/>
<evidence type="ECO:0008006" key="3">
    <source>
        <dbReference type="Google" id="ProtNLM"/>
    </source>
</evidence>
<organism evidence="1 2">
    <name type="scientific">Mesobacillus campisalis</name>
    <dbReference type="NCBI Taxonomy" id="1408103"/>
    <lineage>
        <taxon>Bacteria</taxon>
        <taxon>Bacillati</taxon>
        <taxon>Bacillota</taxon>
        <taxon>Bacilli</taxon>
        <taxon>Bacillales</taxon>
        <taxon>Bacillaceae</taxon>
        <taxon>Mesobacillus</taxon>
    </lineage>
</organism>
<dbReference type="PATRIC" id="fig|1408103.3.peg.3595"/>
<gene>
    <name evidence="1" type="ORF">WQ57_16145</name>
</gene>
<comment type="caution">
    <text evidence="1">The sequence shown here is derived from an EMBL/GenBank/DDBJ whole genome shotgun (WGS) entry which is preliminary data.</text>
</comment>
<dbReference type="Proteomes" id="UP000034166">
    <property type="component" value="Unassembled WGS sequence"/>
</dbReference>
<proteinExistence type="predicted"/>
<name>A0A0M2SWU7_9BACI</name>
<accession>A0A0M2SWU7</accession>
<evidence type="ECO:0000313" key="1">
    <source>
        <dbReference type="EMBL" id="KKK37095.1"/>
    </source>
</evidence>
<dbReference type="Pfam" id="PF10730">
    <property type="entry name" value="DUF2521"/>
    <property type="match status" value="1"/>
</dbReference>
<dbReference type="RefSeq" id="WP_046524802.1">
    <property type="nucleotide sequence ID" value="NZ_LAYY01000018.1"/>
</dbReference>
<evidence type="ECO:0000313" key="2">
    <source>
        <dbReference type="Proteomes" id="UP000034166"/>
    </source>
</evidence>
<dbReference type="EMBL" id="LAYY01000018">
    <property type="protein sequence ID" value="KKK37095.1"/>
    <property type="molecule type" value="Genomic_DNA"/>
</dbReference>
<sequence length="147" mass="17418">MTVLTTFIEKKREKQIKYERSLLRELSIQSLQRRVKECFGSSRFATGLVMNSGIEEACFDVAIEAYLLGGRYSRFGYYGESVEMAKERCHTEERHLVDTLFNFFLFWGRGDEGIVGENLYYLCEQYVDGWWMEGFRKGEKKHKLRLH</sequence>